<dbReference type="PANTHER" id="PTHR38146">
    <property type="entry name" value="30S RIBOSOMAL PROTEIN S12, CHLOROPLASTIC"/>
    <property type="match status" value="1"/>
</dbReference>
<geneLocation type="chloroplast" evidence="1"/>
<evidence type="ECO:0000313" key="1">
    <source>
        <dbReference type="EMBL" id="KAG6467615.1"/>
    </source>
</evidence>
<dbReference type="Proteomes" id="UP000734854">
    <property type="component" value="Unassembled WGS sequence"/>
</dbReference>
<keyword evidence="1" id="KW-0934">Plastid</keyword>
<keyword evidence="1" id="KW-0150">Chloroplast</keyword>
<organism evidence="1 2">
    <name type="scientific">Zingiber officinale</name>
    <name type="common">Ginger</name>
    <name type="synonym">Amomum zingiber</name>
    <dbReference type="NCBI Taxonomy" id="94328"/>
    <lineage>
        <taxon>Eukaryota</taxon>
        <taxon>Viridiplantae</taxon>
        <taxon>Streptophyta</taxon>
        <taxon>Embryophyta</taxon>
        <taxon>Tracheophyta</taxon>
        <taxon>Spermatophyta</taxon>
        <taxon>Magnoliopsida</taxon>
        <taxon>Liliopsida</taxon>
        <taxon>Zingiberales</taxon>
        <taxon>Zingiberaceae</taxon>
        <taxon>Zingiber</taxon>
    </lineage>
</organism>
<keyword evidence="2" id="KW-1185">Reference proteome</keyword>
<dbReference type="EMBL" id="JACMSC010000031">
    <property type="protein sequence ID" value="KAG6467615.1"/>
    <property type="molecule type" value="Genomic_DNA"/>
</dbReference>
<name>A0A8J5C5U8_ZINOF</name>
<evidence type="ECO:0000313" key="2">
    <source>
        <dbReference type="Proteomes" id="UP000734854"/>
    </source>
</evidence>
<comment type="caution">
    <text evidence="1">The sequence shown here is derived from an EMBL/GenBank/DDBJ whole genome shotgun (WGS) entry which is preliminary data.</text>
</comment>
<sequence length="391" mass="43557">MSSQLLRLNAFRGEPASSGFEWHFTPNHNSSADSSTSVDSLSLRLRWVPLTEPLPMSRRLILQQARGQKSYSPPTAWELTVSCSISLPDGGSFHLSLTGAAFIPSLRLAARRLYCSPTTPFSRFRLLPFRSPLLRESLLLSFPLATKMFQFARLSLACPWIQQQFERLTYSGISGSMLIFNSPKHFVACYALPRLWVPSFRLSVSVSAQQSAFAVGVLSDLYAFHRSTGNSLCPYHALRPIIPDNACILCLTAAAGTELADAYSSDTVIASSPRKEVHDPWAFYLHAALLRQAFAHCGKFPTAASRRSLGRVSVPVWLIILSDQLLIIALPGVRSQQYSHPYPITSIPQASYAFSFDHGRGASQNRKTYIGFRDNQARTDDFHHVKVTLYR</sequence>
<proteinExistence type="predicted"/>
<dbReference type="AlphaFoldDB" id="A0A8J5C5U8"/>
<gene>
    <name evidence="1" type="ORF">ZIOFF_074567</name>
</gene>
<accession>A0A8J5C5U8</accession>
<dbReference type="PANTHER" id="PTHR38146:SF9">
    <property type="entry name" value="UNKNOW PROTEIN"/>
    <property type="match status" value="1"/>
</dbReference>
<reference evidence="1 2" key="1">
    <citation type="submission" date="2020-08" db="EMBL/GenBank/DDBJ databases">
        <title>Plant Genome Project.</title>
        <authorList>
            <person name="Zhang R.-G."/>
        </authorList>
    </citation>
    <scope>NUCLEOTIDE SEQUENCE [LARGE SCALE GENOMIC DNA]</scope>
    <source>
        <tissue evidence="1">Rhizome</tissue>
    </source>
</reference>
<protein>
    <submittedName>
        <fullName evidence="1">Uncharacterized protein</fullName>
    </submittedName>
</protein>